<evidence type="ECO:0000313" key="3">
    <source>
        <dbReference type="Proteomes" id="UP000730618"/>
    </source>
</evidence>
<feature type="transmembrane region" description="Helical" evidence="1">
    <location>
        <begin position="30"/>
        <end position="50"/>
    </location>
</feature>
<protein>
    <submittedName>
        <fullName evidence="2">Uncharacterized protein</fullName>
    </submittedName>
</protein>
<dbReference type="Proteomes" id="UP000730618">
    <property type="component" value="Unassembled WGS sequence"/>
</dbReference>
<keyword evidence="1" id="KW-0472">Membrane</keyword>
<name>A0ABM8VKD2_9BACL</name>
<feature type="transmembrane region" description="Helical" evidence="1">
    <location>
        <begin position="6"/>
        <end position="23"/>
    </location>
</feature>
<dbReference type="EMBL" id="CAJVCE010000010">
    <property type="protein sequence ID" value="CAG7646898.1"/>
    <property type="molecule type" value="Genomic_DNA"/>
</dbReference>
<proteinExistence type="predicted"/>
<keyword evidence="1" id="KW-1133">Transmembrane helix</keyword>
<keyword evidence="3" id="KW-1185">Reference proteome</keyword>
<keyword evidence="1" id="KW-0812">Transmembrane</keyword>
<dbReference type="RefSeq" id="WP_230415141.1">
    <property type="nucleotide sequence ID" value="NZ_CAJVCE010000010.1"/>
</dbReference>
<sequence>MWSVAGILLAGALIAFIEAPYLLKHNRIKELGVFAGLLLFGITVSVLQSMRVPLPNPLDWITAAHQPISDFIFRLLAKGE</sequence>
<comment type="caution">
    <text evidence="2">The sequence shown here is derived from an EMBL/GenBank/DDBJ whole genome shotgun (WGS) entry which is preliminary data.</text>
</comment>
<evidence type="ECO:0000313" key="2">
    <source>
        <dbReference type="EMBL" id="CAG7646898.1"/>
    </source>
</evidence>
<gene>
    <name evidence="2" type="ORF">PAECIP111802_03859</name>
</gene>
<accession>A0ABM8VKD2</accession>
<reference evidence="2 3" key="1">
    <citation type="submission" date="2021-06" db="EMBL/GenBank/DDBJ databases">
        <authorList>
            <person name="Criscuolo A."/>
        </authorList>
    </citation>
    <scope>NUCLEOTIDE SEQUENCE [LARGE SCALE GENOMIC DNA]</scope>
    <source>
        <strain evidence="3">CIP 111802</strain>
    </source>
</reference>
<evidence type="ECO:0000256" key="1">
    <source>
        <dbReference type="SAM" id="Phobius"/>
    </source>
</evidence>
<organism evidence="2 3">
    <name type="scientific">Paenibacillus allorhizosphaerae</name>
    <dbReference type="NCBI Taxonomy" id="2849866"/>
    <lineage>
        <taxon>Bacteria</taxon>
        <taxon>Bacillati</taxon>
        <taxon>Bacillota</taxon>
        <taxon>Bacilli</taxon>
        <taxon>Bacillales</taxon>
        <taxon>Paenibacillaceae</taxon>
        <taxon>Paenibacillus</taxon>
    </lineage>
</organism>